<sequence>MSQPSESDTALRVADLPQSRVTAFDLRPDAAALRVIADELGLLGLRKLSFKGTIRAEGRADWLLQGTLGATVIQACVVTLEPVTTRLDVPVRRLYLADPAPLLPEGEEIEMPDDDTAEPLGATIDPHAVMIEALALAVPDWPRAEGAELGSLTVTEPGKTAITDEALKPFAGLAGLRDKLGNSPEGED</sequence>
<evidence type="ECO:0000313" key="1">
    <source>
        <dbReference type="EMBL" id="MFD1193760.1"/>
    </source>
</evidence>
<keyword evidence="2" id="KW-1185">Reference proteome</keyword>
<dbReference type="Proteomes" id="UP001597151">
    <property type="component" value="Unassembled WGS sequence"/>
</dbReference>
<accession>A0ABW3TDG5</accession>
<dbReference type="EMBL" id="JBHTKR010000001">
    <property type="protein sequence ID" value="MFD1193760.1"/>
    <property type="molecule type" value="Genomic_DNA"/>
</dbReference>
<comment type="caution">
    <text evidence="1">The sequence shown here is derived from an EMBL/GenBank/DDBJ whole genome shotgun (WGS) entry which is preliminary data.</text>
</comment>
<proteinExistence type="predicted"/>
<dbReference type="InterPro" id="IPR003772">
    <property type="entry name" value="YceD"/>
</dbReference>
<name>A0ABW3TDG5_9RHOB</name>
<organism evidence="1 2">
    <name type="scientific">Seohaeicola saemankumensis</name>
    <dbReference type="NCBI Taxonomy" id="481181"/>
    <lineage>
        <taxon>Bacteria</taxon>
        <taxon>Pseudomonadati</taxon>
        <taxon>Pseudomonadota</taxon>
        <taxon>Alphaproteobacteria</taxon>
        <taxon>Rhodobacterales</taxon>
        <taxon>Roseobacteraceae</taxon>
        <taxon>Seohaeicola</taxon>
    </lineage>
</organism>
<gene>
    <name evidence="1" type="ORF">ACFQ3C_03635</name>
</gene>
<dbReference type="RefSeq" id="WP_380789058.1">
    <property type="nucleotide sequence ID" value="NZ_JBHTKR010000001.1"/>
</dbReference>
<reference evidence="2" key="1">
    <citation type="journal article" date="2019" name="Int. J. Syst. Evol. Microbiol.">
        <title>The Global Catalogue of Microorganisms (GCM) 10K type strain sequencing project: providing services to taxonomists for standard genome sequencing and annotation.</title>
        <authorList>
            <consortium name="The Broad Institute Genomics Platform"/>
            <consortium name="The Broad Institute Genome Sequencing Center for Infectious Disease"/>
            <person name="Wu L."/>
            <person name="Ma J."/>
        </authorList>
    </citation>
    <scope>NUCLEOTIDE SEQUENCE [LARGE SCALE GENOMIC DNA]</scope>
    <source>
        <strain evidence="2">CCUG 55328</strain>
    </source>
</reference>
<dbReference type="Pfam" id="PF02620">
    <property type="entry name" value="YceD"/>
    <property type="match status" value="1"/>
</dbReference>
<evidence type="ECO:0000313" key="2">
    <source>
        <dbReference type="Proteomes" id="UP001597151"/>
    </source>
</evidence>
<protein>
    <submittedName>
        <fullName evidence="1">YceD family protein</fullName>
    </submittedName>
</protein>